<dbReference type="InterPro" id="IPR043138">
    <property type="entry name" value="GGT_lsub"/>
</dbReference>
<sequence>MAATSHPLATVVALDVLKDGGNAVDAAIAASAVLAVVEPQMTGIGGDCFAIVAEPDGSVYGLNGSGRAAASADAAKLRDLGHERMPQTGGLSITVPGAVKAWEALADRFGTRGLGALLWPAIGYAEAGFAIHERVAWDWAGLAAGLARDEGAARHCLIDGRAPVTGERFAFPALAKTLRAIAAGGSRAFYEGAIGEEIAATVRKAGGFMDAGDLAAVEADWVAPVATRYGGHDVLEIPPNGQGIVALVILNILDVLGAGKLPPDSAERFHVEIEAARLAYAVRDLLVADPASMTATTAQILARSHAEALAARIDPARRAGDIVLPVLPDADTVYLTVVDRDRRAVSFINSIYSGFGSQVVTPESGVVLQNRGGCFSLQPGHPNELTGGKRPMHTIIPAMAMKDGQAAVSFGVMGGAYQPMGHAHVFSNLVDHGMDVQAAIDHPRLFWDETGTLRHEAHVPQETLRGLVARGHAVAPTAKAWGGAQAILINRATGFLEAGSDSRKDGMAAGW</sequence>
<proteinExistence type="predicted"/>
<evidence type="ECO:0000313" key="2">
    <source>
        <dbReference type="Proteomes" id="UP000221168"/>
    </source>
</evidence>
<keyword evidence="2" id="KW-1185">Reference proteome</keyword>
<name>A0A2G1QKY7_9HYPH</name>
<dbReference type="SUPFAM" id="SSF56235">
    <property type="entry name" value="N-terminal nucleophile aminohydrolases (Ntn hydrolases)"/>
    <property type="match status" value="1"/>
</dbReference>
<dbReference type="PANTHER" id="PTHR43881">
    <property type="entry name" value="GAMMA-GLUTAMYLTRANSPEPTIDASE (AFU_ORTHOLOGUE AFUA_4G13580)"/>
    <property type="match status" value="1"/>
</dbReference>
<dbReference type="Gene3D" id="1.10.246.130">
    <property type="match status" value="1"/>
</dbReference>
<dbReference type="InterPro" id="IPR052896">
    <property type="entry name" value="GGT-like_enzyme"/>
</dbReference>
<organism evidence="1 2">
    <name type="scientific">Zhengella mangrovi</name>
    <dbReference type="NCBI Taxonomy" id="1982044"/>
    <lineage>
        <taxon>Bacteria</taxon>
        <taxon>Pseudomonadati</taxon>
        <taxon>Pseudomonadota</taxon>
        <taxon>Alphaproteobacteria</taxon>
        <taxon>Hyphomicrobiales</taxon>
        <taxon>Notoacmeibacteraceae</taxon>
        <taxon>Zhengella</taxon>
    </lineage>
</organism>
<dbReference type="PRINTS" id="PR01210">
    <property type="entry name" value="GGTRANSPTASE"/>
</dbReference>
<dbReference type="Pfam" id="PF01019">
    <property type="entry name" value="G_glu_transpept"/>
    <property type="match status" value="1"/>
</dbReference>
<comment type="caution">
    <text evidence="1">The sequence shown here is derived from an EMBL/GenBank/DDBJ whole genome shotgun (WGS) entry which is preliminary data.</text>
</comment>
<dbReference type="InterPro" id="IPR043137">
    <property type="entry name" value="GGT_ssub_C"/>
</dbReference>
<accession>A0A2G1QKY7</accession>
<dbReference type="Gene3D" id="3.60.20.40">
    <property type="match status" value="1"/>
</dbReference>
<protein>
    <submittedName>
        <fullName evidence="1">Gamma-glutamyltranspeptidase</fullName>
    </submittedName>
</protein>
<dbReference type="AlphaFoldDB" id="A0A2G1QKY7"/>
<dbReference type="PANTHER" id="PTHR43881:SF1">
    <property type="entry name" value="GAMMA-GLUTAMYLTRANSPEPTIDASE (AFU_ORTHOLOGUE AFUA_4G13580)"/>
    <property type="match status" value="1"/>
</dbReference>
<dbReference type="EMBL" id="PDVP01000010">
    <property type="protein sequence ID" value="PHP66162.1"/>
    <property type="molecule type" value="Genomic_DNA"/>
</dbReference>
<gene>
    <name evidence="1" type="ORF">CSC94_15815</name>
</gene>
<dbReference type="InterPro" id="IPR029055">
    <property type="entry name" value="Ntn_hydrolases_N"/>
</dbReference>
<dbReference type="OrthoDB" id="9781342at2"/>
<evidence type="ECO:0000313" key="1">
    <source>
        <dbReference type="EMBL" id="PHP66162.1"/>
    </source>
</evidence>
<dbReference type="Proteomes" id="UP000221168">
    <property type="component" value="Unassembled WGS sequence"/>
</dbReference>
<reference evidence="1 2" key="1">
    <citation type="submission" date="2017-10" db="EMBL/GenBank/DDBJ databases">
        <title>Sedimentibacterium mangrovi gen. nov., sp. nov., a novel member of family Phyllobacteriacea isolated from mangrove sediment.</title>
        <authorList>
            <person name="Liao H."/>
            <person name="Tian Y."/>
        </authorList>
    </citation>
    <scope>NUCLEOTIDE SEQUENCE [LARGE SCALE GENOMIC DNA]</scope>
    <source>
        <strain evidence="1 2">X9-2-2</strain>
    </source>
</reference>